<keyword evidence="3 6" id="KW-0812">Transmembrane</keyword>
<keyword evidence="5 6" id="KW-0472">Membrane</keyword>
<dbReference type="Pfam" id="PF00892">
    <property type="entry name" value="EamA"/>
    <property type="match status" value="2"/>
</dbReference>
<dbReference type="InterPro" id="IPR037185">
    <property type="entry name" value="EmrE-like"/>
</dbReference>
<feature type="transmembrane region" description="Helical" evidence="6">
    <location>
        <begin position="136"/>
        <end position="153"/>
    </location>
</feature>
<dbReference type="PANTHER" id="PTHR32322:SF2">
    <property type="entry name" value="EAMA DOMAIN-CONTAINING PROTEIN"/>
    <property type="match status" value="1"/>
</dbReference>
<keyword evidence="4 6" id="KW-1133">Transmembrane helix</keyword>
<feature type="transmembrane region" description="Helical" evidence="6">
    <location>
        <begin position="277"/>
        <end position="295"/>
    </location>
</feature>
<dbReference type="InterPro" id="IPR050638">
    <property type="entry name" value="AA-Vitamin_Transporters"/>
</dbReference>
<evidence type="ECO:0000256" key="5">
    <source>
        <dbReference type="ARBA" id="ARBA00023136"/>
    </source>
</evidence>
<feature type="transmembrane region" description="Helical" evidence="6">
    <location>
        <begin position="42"/>
        <end position="64"/>
    </location>
</feature>
<comment type="subcellular location">
    <subcellularLocation>
        <location evidence="1">Membrane</location>
        <topology evidence="1">Multi-pass membrane protein</topology>
    </subcellularLocation>
</comment>
<dbReference type="STRING" id="1120923.SAMN02746095_00709"/>
<dbReference type="OrthoDB" id="9809509at2"/>
<feature type="transmembrane region" description="Helical" evidence="6">
    <location>
        <begin position="222"/>
        <end position="242"/>
    </location>
</feature>
<evidence type="ECO:0000256" key="2">
    <source>
        <dbReference type="ARBA" id="ARBA00007362"/>
    </source>
</evidence>
<reference evidence="8 9" key="1">
    <citation type="submission" date="2012-11" db="EMBL/GenBank/DDBJ databases">
        <title>Whole genome sequence of Acidocella aminolytica 101 = DSM 11237.</title>
        <authorList>
            <person name="Azuma Y."/>
            <person name="Higashiura N."/>
            <person name="Hirakawa H."/>
            <person name="Matsushita K."/>
        </authorList>
    </citation>
    <scope>NUCLEOTIDE SEQUENCE [LARGE SCALE GENOMIC DNA]</scope>
    <source>
        <strain evidence="9">101 / DSM 11237</strain>
    </source>
</reference>
<comment type="similarity">
    <text evidence="2">Belongs to the EamA transporter family.</text>
</comment>
<protein>
    <recommendedName>
        <fullName evidence="7">EamA domain-containing protein</fullName>
    </recommendedName>
</protein>
<feature type="domain" description="EamA" evidence="7">
    <location>
        <begin position="23"/>
        <end position="150"/>
    </location>
</feature>
<feature type="domain" description="EamA" evidence="7">
    <location>
        <begin position="162"/>
        <end position="293"/>
    </location>
</feature>
<feature type="transmembrane region" description="Helical" evidence="6">
    <location>
        <begin position="76"/>
        <end position="99"/>
    </location>
</feature>
<keyword evidence="9" id="KW-1185">Reference proteome</keyword>
<feature type="transmembrane region" description="Helical" evidence="6">
    <location>
        <begin position="159"/>
        <end position="179"/>
    </location>
</feature>
<dbReference type="RefSeq" id="WP_048879092.1">
    <property type="nucleotide sequence ID" value="NZ_BANC01000054.1"/>
</dbReference>
<sequence>MKIRTEDTPASSVPLWLRAAPVLFLLFWSAGFPVSKIGIQYAAPFTFLVLRYSLALLVLVPLALWLRPPLPARRVAWLHVAVVGFCIQTVYFGMCYTAYALGTSAGVVALVVSLQPLLVGVLASVLVREKISAKGWAGLGLGFCGAVITILGYGEMGNVSVLGILCAFGALSGMAGATLYEKRFGTGMHPVPSNIVQYVVGLLTTLPFALLDWRVHVSPHFIMAMSYLVTANSLVAISLYIAMLRFGRASQVSALFYLVPPLSGLMAWGLLGEAMPVLAWAGMAVAGLGVALVRGQRKAA</sequence>
<dbReference type="EMBL" id="BANC01000054">
    <property type="protein sequence ID" value="GAN80694.1"/>
    <property type="molecule type" value="Genomic_DNA"/>
</dbReference>
<feature type="transmembrane region" description="Helical" evidence="6">
    <location>
        <begin position="105"/>
        <end position="127"/>
    </location>
</feature>
<evidence type="ECO:0000256" key="4">
    <source>
        <dbReference type="ARBA" id="ARBA00022989"/>
    </source>
</evidence>
<gene>
    <name evidence="8" type="ORF">Aam_055_074</name>
</gene>
<evidence type="ECO:0000256" key="3">
    <source>
        <dbReference type="ARBA" id="ARBA00022692"/>
    </source>
</evidence>
<dbReference type="AlphaFoldDB" id="A0A0D6PIQ5"/>
<dbReference type="GO" id="GO:0016020">
    <property type="term" value="C:membrane"/>
    <property type="evidence" value="ECO:0007669"/>
    <property type="project" value="UniProtKB-SubCell"/>
</dbReference>
<feature type="transmembrane region" description="Helical" evidence="6">
    <location>
        <begin position="12"/>
        <end position="30"/>
    </location>
</feature>
<dbReference type="SUPFAM" id="SSF103481">
    <property type="entry name" value="Multidrug resistance efflux transporter EmrE"/>
    <property type="match status" value="2"/>
</dbReference>
<dbReference type="InterPro" id="IPR000620">
    <property type="entry name" value="EamA_dom"/>
</dbReference>
<evidence type="ECO:0000313" key="9">
    <source>
        <dbReference type="Proteomes" id="UP000032668"/>
    </source>
</evidence>
<proteinExistence type="inferred from homology"/>
<evidence type="ECO:0000259" key="7">
    <source>
        <dbReference type="Pfam" id="PF00892"/>
    </source>
</evidence>
<evidence type="ECO:0000256" key="6">
    <source>
        <dbReference type="SAM" id="Phobius"/>
    </source>
</evidence>
<comment type="caution">
    <text evidence="8">The sequence shown here is derived from an EMBL/GenBank/DDBJ whole genome shotgun (WGS) entry which is preliminary data.</text>
</comment>
<feature type="transmembrane region" description="Helical" evidence="6">
    <location>
        <begin position="191"/>
        <end position="210"/>
    </location>
</feature>
<organism evidence="8 9">
    <name type="scientific">Acidocella aminolytica 101 = DSM 11237</name>
    <dbReference type="NCBI Taxonomy" id="1120923"/>
    <lineage>
        <taxon>Bacteria</taxon>
        <taxon>Pseudomonadati</taxon>
        <taxon>Pseudomonadota</taxon>
        <taxon>Alphaproteobacteria</taxon>
        <taxon>Acetobacterales</taxon>
        <taxon>Acidocellaceae</taxon>
        <taxon>Acidocella</taxon>
    </lineage>
</organism>
<feature type="transmembrane region" description="Helical" evidence="6">
    <location>
        <begin position="254"/>
        <end position="271"/>
    </location>
</feature>
<dbReference type="Proteomes" id="UP000032668">
    <property type="component" value="Unassembled WGS sequence"/>
</dbReference>
<evidence type="ECO:0000256" key="1">
    <source>
        <dbReference type="ARBA" id="ARBA00004141"/>
    </source>
</evidence>
<dbReference type="PANTHER" id="PTHR32322">
    <property type="entry name" value="INNER MEMBRANE TRANSPORTER"/>
    <property type="match status" value="1"/>
</dbReference>
<evidence type="ECO:0000313" key="8">
    <source>
        <dbReference type="EMBL" id="GAN80694.1"/>
    </source>
</evidence>
<accession>A0A0D6PIQ5</accession>
<name>A0A0D6PIQ5_9PROT</name>